<dbReference type="AlphaFoldDB" id="A0A558DWW3"/>
<proteinExistence type="inferred from homology"/>
<evidence type="ECO:0000256" key="1">
    <source>
        <dbReference type="ARBA" id="ARBA00006817"/>
    </source>
</evidence>
<dbReference type="OrthoDB" id="287565at2"/>
<name>A0A558DWW3_9GAMM</name>
<keyword evidence="4" id="KW-1185">Reference proteome</keyword>
<dbReference type="EMBL" id="VMNH01000008">
    <property type="protein sequence ID" value="TVO75492.1"/>
    <property type="molecule type" value="Genomic_DNA"/>
</dbReference>
<accession>A0A558DWW3</accession>
<organism evidence="3 4">
    <name type="scientific">Sedimenticola selenatireducens</name>
    <dbReference type="NCBI Taxonomy" id="191960"/>
    <lineage>
        <taxon>Bacteria</taxon>
        <taxon>Pseudomonadati</taxon>
        <taxon>Pseudomonadota</taxon>
        <taxon>Gammaproteobacteria</taxon>
        <taxon>Chromatiales</taxon>
        <taxon>Sedimenticolaceae</taxon>
        <taxon>Sedimenticola</taxon>
    </lineage>
</organism>
<comment type="similarity">
    <text evidence="1">Belongs to the AHA1 family.</text>
</comment>
<dbReference type="Gene3D" id="3.30.530.20">
    <property type="match status" value="1"/>
</dbReference>
<protein>
    <submittedName>
        <fullName evidence="3">SRPBCC domain-containing protein</fullName>
    </submittedName>
</protein>
<reference evidence="3 4" key="1">
    <citation type="submission" date="2019-07" db="EMBL/GenBank/DDBJ databases">
        <title>The pathways for chlorine oxyanion respiration interact through the shared metabolite chlorate.</title>
        <authorList>
            <person name="Barnum T.P."/>
            <person name="Cheng Y."/>
            <person name="Hill K.A."/>
            <person name="Lucas L.N."/>
            <person name="Carlson H.K."/>
            <person name="Coates J.D."/>
        </authorList>
    </citation>
    <scope>NUCLEOTIDE SEQUENCE [LARGE SCALE GENOMIC DNA]</scope>
    <source>
        <strain evidence="3 4">BK-1</strain>
    </source>
</reference>
<evidence type="ECO:0000313" key="4">
    <source>
        <dbReference type="Proteomes" id="UP000316649"/>
    </source>
</evidence>
<gene>
    <name evidence="3" type="ORF">FHP88_08340</name>
</gene>
<dbReference type="Proteomes" id="UP000316649">
    <property type="component" value="Unassembled WGS sequence"/>
</dbReference>
<feature type="domain" description="Activator of Hsp90 ATPase homologue 1/2-like C-terminal" evidence="2">
    <location>
        <begin position="14"/>
        <end position="129"/>
    </location>
</feature>
<dbReference type="RefSeq" id="WP_144358582.1">
    <property type="nucleotide sequence ID" value="NZ_VMNH01000008.1"/>
</dbReference>
<dbReference type="InterPro" id="IPR013538">
    <property type="entry name" value="ASHA1/2-like_C"/>
</dbReference>
<dbReference type="SUPFAM" id="SSF55961">
    <property type="entry name" value="Bet v1-like"/>
    <property type="match status" value="1"/>
</dbReference>
<dbReference type="CDD" id="cd07814">
    <property type="entry name" value="SRPBCC_CalC_Aha1-like"/>
    <property type="match status" value="1"/>
</dbReference>
<sequence length="147" mass="16726">MAEIHHQIGILGKAEAIYHALTTDEGLSTWWTSETTGAGGVGSVIQFRFNGDGPDFEVTELQPNQLVRWKHSGRMPEDWMGTEITFRLVDKANQVMVRFTHSNWQFPSDFMAHCSTKWAVFLLSLKEAIETGKGRPFPRDIHIDHNE</sequence>
<dbReference type="Pfam" id="PF08327">
    <property type="entry name" value="AHSA1"/>
    <property type="match status" value="1"/>
</dbReference>
<dbReference type="InterPro" id="IPR023393">
    <property type="entry name" value="START-like_dom_sf"/>
</dbReference>
<comment type="caution">
    <text evidence="3">The sequence shown here is derived from an EMBL/GenBank/DDBJ whole genome shotgun (WGS) entry which is preliminary data.</text>
</comment>
<evidence type="ECO:0000259" key="2">
    <source>
        <dbReference type="Pfam" id="PF08327"/>
    </source>
</evidence>
<evidence type="ECO:0000313" key="3">
    <source>
        <dbReference type="EMBL" id="TVO75492.1"/>
    </source>
</evidence>